<feature type="domain" description="Calcineurin-like phosphoesterase" evidence="2">
    <location>
        <begin position="40"/>
        <end position="159"/>
    </location>
</feature>
<dbReference type="RefSeq" id="WP_244804377.1">
    <property type="nucleotide sequence ID" value="NZ_JALIEA010000012.1"/>
</dbReference>
<comment type="caution">
    <text evidence="3">The sequence shown here is derived from an EMBL/GenBank/DDBJ whole genome shotgun (WGS) entry which is preliminary data.</text>
</comment>
<comment type="similarity">
    <text evidence="1">Belongs to the metallophosphoesterase superfamily. YfcE family.</text>
</comment>
<name>A0A9X1WI59_9CORY</name>
<evidence type="ECO:0000259" key="2">
    <source>
        <dbReference type="Pfam" id="PF12850"/>
    </source>
</evidence>
<evidence type="ECO:0000313" key="4">
    <source>
        <dbReference type="Proteomes" id="UP001139207"/>
    </source>
</evidence>
<protein>
    <submittedName>
        <fullName evidence="3">Metallophosphoesterase family protein</fullName>
    </submittedName>
</protein>
<dbReference type="InterPro" id="IPR029052">
    <property type="entry name" value="Metallo-depent_PP-like"/>
</dbReference>
<organism evidence="3 4">
    <name type="scientific">Corynebacterium kalidii</name>
    <dbReference type="NCBI Taxonomy" id="2931982"/>
    <lineage>
        <taxon>Bacteria</taxon>
        <taxon>Bacillati</taxon>
        <taxon>Actinomycetota</taxon>
        <taxon>Actinomycetes</taxon>
        <taxon>Mycobacteriales</taxon>
        <taxon>Corynebacteriaceae</taxon>
        <taxon>Corynebacterium</taxon>
    </lineage>
</organism>
<dbReference type="EMBL" id="JALIEA010000012">
    <property type="protein sequence ID" value="MCJ7858668.1"/>
    <property type="molecule type" value="Genomic_DNA"/>
</dbReference>
<gene>
    <name evidence="3" type="ORF">MUN33_08055</name>
</gene>
<proteinExistence type="inferred from homology"/>
<dbReference type="Proteomes" id="UP001139207">
    <property type="component" value="Unassembled WGS sequence"/>
</dbReference>
<accession>A0A9X1WI59</accession>
<keyword evidence="4" id="KW-1185">Reference proteome</keyword>
<dbReference type="SUPFAM" id="SSF56300">
    <property type="entry name" value="Metallo-dependent phosphatases"/>
    <property type="match status" value="1"/>
</dbReference>
<evidence type="ECO:0000313" key="3">
    <source>
        <dbReference type="EMBL" id="MCJ7858668.1"/>
    </source>
</evidence>
<dbReference type="AlphaFoldDB" id="A0A9X1WI59"/>
<reference evidence="3" key="1">
    <citation type="submission" date="2022-04" db="EMBL/GenBank/DDBJ databases">
        <title>Corynebacterium kalidii LD5P10.</title>
        <authorList>
            <person name="Sun J.Q."/>
        </authorList>
    </citation>
    <scope>NUCLEOTIDE SEQUENCE</scope>
    <source>
        <strain evidence="3">LD5P10</strain>
    </source>
</reference>
<evidence type="ECO:0000256" key="1">
    <source>
        <dbReference type="ARBA" id="ARBA00008950"/>
    </source>
</evidence>
<dbReference type="InterPro" id="IPR024654">
    <property type="entry name" value="Calcineurin-like_PHP_lpxH"/>
</dbReference>
<dbReference type="Gene3D" id="3.60.21.10">
    <property type="match status" value="1"/>
</dbReference>
<dbReference type="Pfam" id="PF12850">
    <property type="entry name" value="Metallophos_2"/>
    <property type="match status" value="1"/>
</dbReference>
<sequence length="195" mass="21314">MTDWFTADLHIGHLTPARPRGFDTVEDHDTVLTGHLREMLLPGDRLFVVGDISSGIPDQEDHALAVLAGIRDATGARLHLVAGNHDAVHPMHARALSGHSRFLRTFDTVSSAMTLKIEGQRAVVSHFPYDGDHTSPDRHVQWRARDCGAPVVHGHTHSTDKVSYSLSGSLQLCVSLDAWGMRPARKDDLAALVRG</sequence>